<feature type="transmembrane region" description="Helical" evidence="4">
    <location>
        <begin position="31"/>
        <end position="48"/>
    </location>
</feature>
<evidence type="ECO:0000256" key="1">
    <source>
        <dbReference type="ARBA" id="ARBA00023015"/>
    </source>
</evidence>
<dbReference type="PANTHER" id="PTHR43280">
    <property type="entry name" value="ARAC-FAMILY TRANSCRIPTIONAL REGULATOR"/>
    <property type="match status" value="1"/>
</dbReference>
<sequence>MNTLLTLLLIQGSILSLLLLTRKFNHTQNRFLGAFVLLVVIFSSVELLEKTYWEFSNGYWIFLFVSSKFLTPILLYCYISTFVRNNKVNISKHLITPLILGIAFSFWCFLSVNIKSFDMFINSTYGIIISVMNIFLWLLYLPLSYRNLLVAKREKSITTQYLSLLKILLLLISFTLLLEILDDFNDHFHFFTSLDFFDVIDFLFLGMIYFISYKAFSQPQMFQDVKKLIPKPEPIAKYAKSNLSENKLDDIQKKLEDLMQSEKPYLKGDLNIQELADTLKISRQYLTQVINEKMQCNFNDYINLFRVEEFKIKAKNPAFKNYTLLALALESGFNSKTSFNTIFKKHTGMTPSQYRQSLKENE</sequence>
<keyword evidence="3" id="KW-0804">Transcription</keyword>
<dbReference type="InterPro" id="IPR020449">
    <property type="entry name" value="Tscrpt_reg_AraC-type_HTH"/>
</dbReference>
<dbReference type="InterPro" id="IPR018060">
    <property type="entry name" value="HTH_AraC"/>
</dbReference>
<feature type="transmembrane region" description="Helical" evidence="4">
    <location>
        <begin position="94"/>
        <end position="114"/>
    </location>
</feature>
<keyword evidence="1" id="KW-0805">Transcription regulation</keyword>
<dbReference type="InterPro" id="IPR009057">
    <property type="entry name" value="Homeodomain-like_sf"/>
</dbReference>
<feature type="transmembrane region" description="Helical" evidence="4">
    <location>
        <begin position="120"/>
        <end position="140"/>
    </location>
</feature>
<evidence type="ECO:0000313" key="6">
    <source>
        <dbReference type="EMBL" id="PXY00882.1"/>
    </source>
</evidence>
<keyword evidence="7" id="KW-1185">Reference proteome</keyword>
<dbReference type="AlphaFoldDB" id="A0A2V3ZWM8"/>
<dbReference type="RefSeq" id="WP_110361248.1">
    <property type="nucleotide sequence ID" value="NZ_QFLI01000005.1"/>
</dbReference>
<name>A0A2V3ZWM8_9BACT</name>
<accession>A0A2V3ZWM8</accession>
<feature type="transmembrane region" description="Helical" evidence="4">
    <location>
        <begin position="161"/>
        <end position="181"/>
    </location>
</feature>
<evidence type="ECO:0000259" key="5">
    <source>
        <dbReference type="PROSITE" id="PS01124"/>
    </source>
</evidence>
<dbReference type="PANTHER" id="PTHR43280:SF29">
    <property type="entry name" value="ARAC-FAMILY TRANSCRIPTIONAL REGULATOR"/>
    <property type="match status" value="1"/>
</dbReference>
<protein>
    <recommendedName>
        <fullName evidence="5">HTH araC/xylS-type domain-containing protein</fullName>
    </recommendedName>
</protein>
<feature type="transmembrane region" description="Helical" evidence="4">
    <location>
        <begin position="187"/>
        <end position="211"/>
    </location>
</feature>
<dbReference type="SMART" id="SM00342">
    <property type="entry name" value="HTH_ARAC"/>
    <property type="match status" value="1"/>
</dbReference>
<reference evidence="6 7" key="1">
    <citation type="submission" date="2018-05" db="EMBL/GenBank/DDBJ databases">
        <title>Marinifilum breve JC075T sp. nov., a marine bacterium isolated from Yongle Blue Hole in the South China Sea.</title>
        <authorList>
            <person name="Fu T."/>
        </authorList>
    </citation>
    <scope>NUCLEOTIDE SEQUENCE [LARGE SCALE GENOMIC DNA]</scope>
    <source>
        <strain evidence="6 7">JC075</strain>
    </source>
</reference>
<dbReference type="GO" id="GO:0003700">
    <property type="term" value="F:DNA-binding transcription factor activity"/>
    <property type="evidence" value="ECO:0007669"/>
    <property type="project" value="InterPro"/>
</dbReference>
<keyword evidence="2" id="KW-0238">DNA-binding</keyword>
<dbReference type="Pfam" id="PF12833">
    <property type="entry name" value="HTH_18"/>
    <property type="match status" value="1"/>
</dbReference>
<dbReference type="OrthoDB" id="9779074at2"/>
<dbReference type="EMBL" id="QFLI01000005">
    <property type="protein sequence ID" value="PXY00882.1"/>
    <property type="molecule type" value="Genomic_DNA"/>
</dbReference>
<evidence type="ECO:0000256" key="3">
    <source>
        <dbReference type="ARBA" id="ARBA00023163"/>
    </source>
</evidence>
<keyword evidence="4" id="KW-1133">Transmembrane helix</keyword>
<dbReference type="SUPFAM" id="SSF46689">
    <property type="entry name" value="Homeodomain-like"/>
    <property type="match status" value="1"/>
</dbReference>
<dbReference type="Gene3D" id="1.10.10.60">
    <property type="entry name" value="Homeodomain-like"/>
    <property type="match status" value="2"/>
</dbReference>
<evidence type="ECO:0000256" key="4">
    <source>
        <dbReference type="SAM" id="Phobius"/>
    </source>
</evidence>
<feature type="domain" description="HTH araC/xylS-type" evidence="5">
    <location>
        <begin position="249"/>
        <end position="357"/>
    </location>
</feature>
<comment type="caution">
    <text evidence="6">The sequence shown here is derived from an EMBL/GenBank/DDBJ whole genome shotgun (WGS) entry which is preliminary data.</text>
</comment>
<evidence type="ECO:0000256" key="2">
    <source>
        <dbReference type="ARBA" id="ARBA00023125"/>
    </source>
</evidence>
<keyword evidence="4" id="KW-0812">Transmembrane</keyword>
<gene>
    <name evidence="6" type="ORF">DF185_13370</name>
</gene>
<dbReference type="PROSITE" id="PS01124">
    <property type="entry name" value="HTH_ARAC_FAMILY_2"/>
    <property type="match status" value="1"/>
</dbReference>
<dbReference type="GO" id="GO:0043565">
    <property type="term" value="F:sequence-specific DNA binding"/>
    <property type="evidence" value="ECO:0007669"/>
    <property type="project" value="InterPro"/>
</dbReference>
<proteinExistence type="predicted"/>
<organism evidence="6 7">
    <name type="scientific">Marinifilum breve</name>
    <dbReference type="NCBI Taxonomy" id="2184082"/>
    <lineage>
        <taxon>Bacteria</taxon>
        <taxon>Pseudomonadati</taxon>
        <taxon>Bacteroidota</taxon>
        <taxon>Bacteroidia</taxon>
        <taxon>Marinilabiliales</taxon>
        <taxon>Marinifilaceae</taxon>
    </lineage>
</organism>
<feature type="transmembrane region" description="Helical" evidence="4">
    <location>
        <begin position="60"/>
        <end position="82"/>
    </location>
</feature>
<evidence type="ECO:0000313" key="7">
    <source>
        <dbReference type="Proteomes" id="UP000248079"/>
    </source>
</evidence>
<dbReference type="PRINTS" id="PR00032">
    <property type="entry name" value="HTHARAC"/>
</dbReference>
<dbReference type="Proteomes" id="UP000248079">
    <property type="component" value="Unassembled WGS sequence"/>
</dbReference>
<keyword evidence="4" id="KW-0472">Membrane</keyword>